<reference evidence="2 3" key="1">
    <citation type="submission" date="2019-04" db="EMBL/GenBank/DDBJ databases">
        <title>Friends and foes A comparative genomics study of 23 Aspergillus species from section Flavi.</title>
        <authorList>
            <consortium name="DOE Joint Genome Institute"/>
            <person name="Kjaerbolling I."/>
            <person name="Vesth T."/>
            <person name="Frisvad J.C."/>
            <person name="Nybo J.L."/>
            <person name="Theobald S."/>
            <person name="Kildgaard S."/>
            <person name="Isbrandt T."/>
            <person name="Kuo A."/>
            <person name="Sato A."/>
            <person name="Lyhne E.K."/>
            <person name="Kogle M.E."/>
            <person name="Wiebenga A."/>
            <person name="Kun R.S."/>
            <person name="Lubbers R.J."/>
            <person name="Makela M.R."/>
            <person name="Barry K."/>
            <person name="Chovatia M."/>
            <person name="Clum A."/>
            <person name="Daum C."/>
            <person name="Haridas S."/>
            <person name="He G."/>
            <person name="LaButti K."/>
            <person name="Lipzen A."/>
            <person name="Mondo S."/>
            <person name="Riley R."/>
            <person name="Salamov A."/>
            <person name="Simmons B.A."/>
            <person name="Magnuson J.K."/>
            <person name="Henrissat B."/>
            <person name="Mortensen U.H."/>
            <person name="Larsen T.O."/>
            <person name="Devries R.P."/>
            <person name="Grigoriev I.V."/>
            <person name="Machida M."/>
            <person name="Baker S.E."/>
            <person name="Andersen M.R."/>
        </authorList>
    </citation>
    <scope>NUCLEOTIDE SEQUENCE [LARGE SCALE GENOMIC DNA]</scope>
    <source>
        <strain evidence="2 3">IBT 18842</strain>
    </source>
</reference>
<sequence length="109" mass="12823">MRHLCPRRLCEVSLYCIVCWCLPLAGMGVNFCVTEWRRKVLILRLSSYPLSYSSLYPLYRCYTYLHARSWSNTTMNHLLITVVSFTGGYFIQAFWDRGRQFPSPSLLRA</sequence>
<feature type="transmembrane region" description="Helical" evidence="1">
    <location>
        <begin position="77"/>
        <end position="95"/>
    </location>
</feature>
<evidence type="ECO:0000313" key="2">
    <source>
        <dbReference type="EMBL" id="KAE8144151.1"/>
    </source>
</evidence>
<dbReference type="EMBL" id="ML742749">
    <property type="protein sequence ID" value="KAE8144151.1"/>
    <property type="molecule type" value="Genomic_DNA"/>
</dbReference>
<dbReference type="AlphaFoldDB" id="A0A5N6TDE6"/>
<dbReference type="Proteomes" id="UP000325780">
    <property type="component" value="Unassembled WGS sequence"/>
</dbReference>
<gene>
    <name evidence="2" type="ORF">BDV25DRAFT_167541</name>
</gene>
<keyword evidence="1" id="KW-1133">Transmembrane helix</keyword>
<name>A0A5N6TDE6_ASPAV</name>
<evidence type="ECO:0000313" key="3">
    <source>
        <dbReference type="Proteomes" id="UP000325780"/>
    </source>
</evidence>
<keyword evidence="1" id="KW-0812">Transmembrane</keyword>
<accession>A0A5N6TDE6</accession>
<proteinExistence type="predicted"/>
<organism evidence="2 3">
    <name type="scientific">Aspergillus avenaceus</name>
    <dbReference type="NCBI Taxonomy" id="36643"/>
    <lineage>
        <taxon>Eukaryota</taxon>
        <taxon>Fungi</taxon>
        <taxon>Dikarya</taxon>
        <taxon>Ascomycota</taxon>
        <taxon>Pezizomycotina</taxon>
        <taxon>Eurotiomycetes</taxon>
        <taxon>Eurotiomycetidae</taxon>
        <taxon>Eurotiales</taxon>
        <taxon>Aspergillaceae</taxon>
        <taxon>Aspergillus</taxon>
        <taxon>Aspergillus subgen. Circumdati</taxon>
    </lineage>
</organism>
<protein>
    <submittedName>
        <fullName evidence="2">Uncharacterized protein</fullName>
    </submittedName>
</protein>
<feature type="transmembrane region" description="Helical" evidence="1">
    <location>
        <begin position="12"/>
        <end position="33"/>
    </location>
</feature>
<keyword evidence="3" id="KW-1185">Reference proteome</keyword>
<keyword evidence="1" id="KW-0472">Membrane</keyword>
<evidence type="ECO:0000256" key="1">
    <source>
        <dbReference type="SAM" id="Phobius"/>
    </source>
</evidence>